<reference evidence="2 3" key="1">
    <citation type="submission" date="2024-07" db="EMBL/GenBank/DDBJ databases">
        <title>Section-level genome sequencing and comparative genomics of Aspergillus sections Usti and Cavernicolus.</title>
        <authorList>
            <consortium name="Lawrence Berkeley National Laboratory"/>
            <person name="Nybo J.L."/>
            <person name="Vesth T.C."/>
            <person name="Theobald S."/>
            <person name="Frisvad J.C."/>
            <person name="Larsen T.O."/>
            <person name="Kjaerboelling I."/>
            <person name="Rothschild-Mancinelli K."/>
            <person name="Lyhne E.K."/>
            <person name="Kogle M.E."/>
            <person name="Barry K."/>
            <person name="Clum A."/>
            <person name="Na H."/>
            <person name="Ledsgaard L."/>
            <person name="Lin J."/>
            <person name="Lipzen A."/>
            <person name="Kuo A."/>
            <person name="Riley R."/>
            <person name="Mondo S."/>
            <person name="Labutti K."/>
            <person name="Haridas S."/>
            <person name="Pangalinan J."/>
            <person name="Salamov A.A."/>
            <person name="Simmons B.A."/>
            <person name="Magnuson J.K."/>
            <person name="Chen J."/>
            <person name="Drula E."/>
            <person name="Henrissat B."/>
            <person name="Wiebenga A."/>
            <person name="Lubbers R.J."/>
            <person name="Gomes A.C."/>
            <person name="Macurrencykelacurrency M.R."/>
            <person name="Stajich J."/>
            <person name="Grigoriev I.V."/>
            <person name="Mortensen U.H."/>
            <person name="De Vries R.P."/>
            <person name="Baker S.E."/>
            <person name="Andersen M.R."/>
        </authorList>
    </citation>
    <scope>NUCLEOTIDE SEQUENCE [LARGE SCALE GENOMIC DNA]</scope>
    <source>
        <strain evidence="2 3">CBS 449.75</strain>
    </source>
</reference>
<gene>
    <name evidence="2" type="ORF">BJX67DRAFT_244206</name>
</gene>
<dbReference type="GeneID" id="98141220"/>
<evidence type="ECO:0000313" key="2">
    <source>
        <dbReference type="EMBL" id="KAL2870637.1"/>
    </source>
</evidence>
<organism evidence="2 3">
    <name type="scientific">Aspergillus lucknowensis</name>
    <dbReference type="NCBI Taxonomy" id="176173"/>
    <lineage>
        <taxon>Eukaryota</taxon>
        <taxon>Fungi</taxon>
        <taxon>Dikarya</taxon>
        <taxon>Ascomycota</taxon>
        <taxon>Pezizomycotina</taxon>
        <taxon>Eurotiomycetes</taxon>
        <taxon>Eurotiomycetidae</taxon>
        <taxon>Eurotiales</taxon>
        <taxon>Aspergillaceae</taxon>
        <taxon>Aspergillus</taxon>
        <taxon>Aspergillus subgen. Nidulantes</taxon>
    </lineage>
</organism>
<accession>A0ABR4M1F1</accession>
<dbReference type="Proteomes" id="UP001610432">
    <property type="component" value="Unassembled WGS sequence"/>
</dbReference>
<dbReference type="EMBL" id="JBFXLQ010000005">
    <property type="protein sequence ID" value="KAL2870637.1"/>
    <property type="molecule type" value="Genomic_DNA"/>
</dbReference>
<keyword evidence="3" id="KW-1185">Reference proteome</keyword>
<sequence>MLREGEGKNSMMLMDCYLSVSNYDIVLGMAERRDQIWFSSDSVWLGLGESHQSCNMGSCEQVACRTAHRLIQPCWPVFPAFVPGHSPPSLALWLYNHCDRRTRSPHNDADRAVLLNSSRCTRGGFPRVLSPWIMSNDNQVLHRHAWETPEFKQPTANIHSEKPRLDSPRASLGRSSRRT</sequence>
<protein>
    <submittedName>
        <fullName evidence="2">Uncharacterized protein</fullName>
    </submittedName>
</protein>
<dbReference type="RefSeq" id="XP_070889616.1">
    <property type="nucleotide sequence ID" value="XM_071026148.1"/>
</dbReference>
<proteinExistence type="predicted"/>
<name>A0ABR4M1F1_9EURO</name>
<evidence type="ECO:0000256" key="1">
    <source>
        <dbReference type="SAM" id="MobiDB-lite"/>
    </source>
</evidence>
<feature type="region of interest" description="Disordered" evidence="1">
    <location>
        <begin position="153"/>
        <end position="179"/>
    </location>
</feature>
<evidence type="ECO:0000313" key="3">
    <source>
        <dbReference type="Proteomes" id="UP001610432"/>
    </source>
</evidence>
<comment type="caution">
    <text evidence="2">The sequence shown here is derived from an EMBL/GenBank/DDBJ whole genome shotgun (WGS) entry which is preliminary data.</text>
</comment>